<comment type="caution">
    <text evidence="2">The sequence shown here is derived from an EMBL/GenBank/DDBJ whole genome shotgun (WGS) entry which is preliminary data.</text>
</comment>
<accession>A0A9Q0GR75</accession>
<feature type="compositionally biased region" description="Basic and acidic residues" evidence="1">
    <location>
        <begin position="41"/>
        <end position="71"/>
    </location>
</feature>
<gene>
    <name evidence="2" type="ORF">NE237_027812</name>
</gene>
<sequence>MIYSITKKHPRNLTDMLHRYKRYVAANGTVAAKQKRIACRTSDKKRSDQLDKSTKAGEKNKKPKFEKETTGKIRYPKPPAYPDQKAYHPLNKPVSEIMHIKRNDPLMVRPPPMYTQPHERNLKIFCHHHNEHGYYTNDCQHLQALTTDNINNDYWEEFVDNSEIQFMMTRGADSPQLPWGQTLKSD</sequence>
<evidence type="ECO:0000256" key="1">
    <source>
        <dbReference type="SAM" id="MobiDB-lite"/>
    </source>
</evidence>
<reference evidence="2" key="1">
    <citation type="journal article" date="2023" name="Plant J.">
        <title>The genome of the king protea, Protea cynaroides.</title>
        <authorList>
            <person name="Chang J."/>
            <person name="Duong T.A."/>
            <person name="Schoeman C."/>
            <person name="Ma X."/>
            <person name="Roodt D."/>
            <person name="Barker N."/>
            <person name="Li Z."/>
            <person name="Van de Peer Y."/>
            <person name="Mizrachi E."/>
        </authorList>
    </citation>
    <scope>NUCLEOTIDE SEQUENCE</scope>
    <source>
        <tissue evidence="2">Young leaves</tissue>
    </source>
</reference>
<keyword evidence="3" id="KW-1185">Reference proteome</keyword>
<evidence type="ECO:0000313" key="3">
    <source>
        <dbReference type="Proteomes" id="UP001141806"/>
    </source>
</evidence>
<proteinExistence type="predicted"/>
<dbReference type="EMBL" id="JAMYWD010000012">
    <property type="protein sequence ID" value="KAJ4950980.1"/>
    <property type="molecule type" value="Genomic_DNA"/>
</dbReference>
<dbReference type="AlphaFoldDB" id="A0A9Q0GR75"/>
<organism evidence="2 3">
    <name type="scientific">Protea cynaroides</name>
    <dbReference type="NCBI Taxonomy" id="273540"/>
    <lineage>
        <taxon>Eukaryota</taxon>
        <taxon>Viridiplantae</taxon>
        <taxon>Streptophyta</taxon>
        <taxon>Embryophyta</taxon>
        <taxon>Tracheophyta</taxon>
        <taxon>Spermatophyta</taxon>
        <taxon>Magnoliopsida</taxon>
        <taxon>Proteales</taxon>
        <taxon>Proteaceae</taxon>
        <taxon>Protea</taxon>
    </lineage>
</organism>
<protein>
    <submittedName>
        <fullName evidence="2">Uncharacterized protein</fullName>
    </submittedName>
</protein>
<feature type="region of interest" description="Disordered" evidence="1">
    <location>
        <begin position="37"/>
        <end position="88"/>
    </location>
</feature>
<evidence type="ECO:0000313" key="2">
    <source>
        <dbReference type="EMBL" id="KAJ4950980.1"/>
    </source>
</evidence>
<name>A0A9Q0GR75_9MAGN</name>
<dbReference type="Proteomes" id="UP001141806">
    <property type="component" value="Unassembled WGS sequence"/>
</dbReference>